<dbReference type="FunFam" id="1.10.275.20:FF:000001">
    <property type="entry name" value="carnitine O-palmitoyltransferase 2, mitochondrial"/>
    <property type="match status" value="1"/>
</dbReference>
<keyword evidence="6" id="KW-0443">Lipid metabolism</keyword>
<dbReference type="Gene3D" id="3.30.559.10">
    <property type="entry name" value="Chloramphenicol acetyltransferase-like domain"/>
    <property type="match status" value="1"/>
</dbReference>
<evidence type="ECO:0000313" key="12">
    <source>
        <dbReference type="Proteomes" id="UP000274131"/>
    </source>
</evidence>
<keyword evidence="4" id="KW-0808">Transferase</keyword>
<dbReference type="InterPro" id="IPR000542">
    <property type="entry name" value="Carn_acyl_trans"/>
</dbReference>
<dbReference type="AlphaFoldDB" id="A0A3P6HHI7"/>
<evidence type="ECO:0000256" key="4">
    <source>
        <dbReference type="ARBA" id="ARBA00022679"/>
    </source>
</evidence>
<dbReference type="Gene3D" id="3.30.559.70">
    <property type="entry name" value="Choline/Carnitine o-acyltransferase, domain 2"/>
    <property type="match status" value="1"/>
</dbReference>
<dbReference type="InterPro" id="IPR042231">
    <property type="entry name" value="Cho/carn_acyl_trans_2"/>
</dbReference>
<sequence>MQKSEIPTYHFQKSLRRLPIPKLENTCARLLTAAKPVLSEDKYNALKLKVDQFQKNEGPDLQQTLLEYDRKHKDTSYISEAWFDIYLKSRVPCPVNFNPFMTFAPAPAAANNDQLSRATNFIISFGRLKRSLDKGILEPEVYHMNPKKSNTKLFRKICRSLPSSLSWYGAVLFKAFPLDMSQYPSLFGVSRIPKKNKDVLHHCVDARHFLVIRKGKLFSVELFDGEGNLVPPDQVHACISTILTNTKSAAPDECVGSLTSLERDRWASVRTELCKLGDNAAAIATVDNALFAVCLDTLESDDPKEQMESLLTGNDASNRWFDKCFQLIVDCRGNATINFEHSWGDGVAILRLMEESYRDVNKNSFVSPHQPVDLSVEVPRYLKEIKFAFSDEIKAVIREAQKSHLDTVSRLTYSVAVYENLNRDLIKKAKLSPDSLMQLAIQLAFYKLYGEFVPTYESCSTAAFLKGRTECVRSATECTETAVLAITKSGKNLYEKILNCSKRHSQLVKEAALGQGFDRHLLGLRIVAEMFGKKVPDLYNSQEFNYLNNFILSTSTLTTDTIYLGGFGPVVKNGFGVGYNVTANRMGAAVTAYKDERNAEKFCSDLLESLDILNEILRKNFK</sequence>
<dbReference type="EMBL" id="UXUI01008616">
    <property type="protein sequence ID" value="VDD91959.1"/>
    <property type="molecule type" value="Genomic_DNA"/>
</dbReference>
<dbReference type="UniPathway" id="UPA00659"/>
<feature type="active site" description="Proton acceptor" evidence="9">
    <location>
        <position position="341"/>
    </location>
</feature>
<evidence type="ECO:0000256" key="8">
    <source>
        <dbReference type="ARBA" id="ARBA00048999"/>
    </source>
</evidence>
<evidence type="ECO:0000256" key="7">
    <source>
        <dbReference type="ARBA" id="ARBA00023315"/>
    </source>
</evidence>
<dbReference type="Gene3D" id="1.10.275.20">
    <property type="entry name" value="Choline/Carnitine o-acyltransferase"/>
    <property type="match status" value="1"/>
</dbReference>
<dbReference type="OrthoDB" id="240216at2759"/>
<evidence type="ECO:0000256" key="3">
    <source>
        <dbReference type="ARBA" id="ARBA00022448"/>
    </source>
</evidence>
<comment type="catalytic activity">
    <reaction evidence="8">
        <text>4,8-dimethylnonanoyl-CoA + (R)-carnitine = O-4,8-dimethylnonanoyl-(R)-carnitine + CoA</text>
        <dbReference type="Rhea" id="RHEA:44860"/>
        <dbReference type="ChEBI" id="CHEBI:16347"/>
        <dbReference type="ChEBI" id="CHEBI:57287"/>
        <dbReference type="ChEBI" id="CHEBI:77061"/>
        <dbReference type="ChEBI" id="CHEBI:84654"/>
    </reaction>
</comment>
<evidence type="ECO:0000256" key="1">
    <source>
        <dbReference type="ARBA" id="ARBA00005005"/>
    </source>
</evidence>
<protein>
    <recommendedName>
        <fullName evidence="10">Choline/carnitine acyltransferase domain-containing protein</fullName>
    </recommendedName>
</protein>
<dbReference type="PANTHER" id="PTHR22589">
    <property type="entry name" value="CARNITINE O-ACYLTRANSFERASE"/>
    <property type="match status" value="1"/>
</dbReference>
<dbReference type="GO" id="GO:0004095">
    <property type="term" value="F:carnitine O-palmitoyltransferase activity"/>
    <property type="evidence" value="ECO:0007669"/>
    <property type="project" value="TreeGrafter"/>
</dbReference>
<evidence type="ECO:0000256" key="6">
    <source>
        <dbReference type="ARBA" id="ARBA00023098"/>
    </source>
</evidence>
<name>A0A3P6HHI7_ENTVE</name>
<dbReference type="PANTHER" id="PTHR22589:SF16">
    <property type="entry name" value="CARNITINE O-PALMITOYLTRANSFERASE 2, MITOCHONDRIAL"/>
    <property type="match status" value="1"/>
</dbReference>
<evidence type="ECO:0000256" key="5">
    <source>
        <dbReference type="ARBA" id="ARBA00022832"/>
    </source>
</evidence>
<gene>
    <name evidence="11" type="ORF">EVEC_LOCUS6710</name>
</gene>
<dbReference type="GO" id="GO:0006635">
    <property type="term" value="P:fatty acid beta-oxidation"/>
    <property type="evidence" value="ECO:0007669"/>
    <property type="project" value="UniProtKB-UniPathway"/>
</dbReference>
<evidence type="ECO:0000256" key="9">
    <source>
        <dbReference type="PIRSR" id="PIRSR600542-1"/>
    </source>
</evidence>
<organism evidence="11 12">
    <name type="scientific">Enterobius vermicularis</name>
    <name type="common">Human pinworm</name>
    <dbReference type="NCBI Taxonomy" id="51028"/>
    <lineage>
        <taxon>Eukaryota</taxon>
        <taxon>Metazoa</taxon>
        <taxon>Ecdysozoa</taxon>
        <taxon>Nematoda</taxon>
        <taxon>Chromadorea</taxon>
        <taxon>Rhabditida</taxon>
        <taxon>Spirurina</taxon>
        <taxon>Oxyuridomorpha</taxon>
        <taxon>Oxyuroidea</taxon>
        <taxon>Oxyuridae</taxon>
        <taxon>Enterobius</taxon>
    </lineage>
</organism>
<accession>A0A3P6HHI7</accession>
<comment type="similarity">
    <text evidence="2">Belongs to the carnitine/choline acetyltransferase family.</text>
</comment>
<evidence type="ECO:0000256" key="2">
    <source>
        <dbReference type="ARBA" id="ARBA00005232"/>
    </source>
</evidence>
<dbReference type="FunFam" id="1.20.1280.180:FF:000001">
    <property type="entry name" value="Carnitine O-palmitoyltransferase 2, mitochondrial"/>
    <property type="match status" value="1"/>
</dbReference>
<feature type="domain" description="Choline/carnitine acyltransferase" evidence="10">
    <location>
        <begin position="18"/>
        <end position="606"/>
    </location>
</feature>
<dbReference type="Gene3D" id="1.20.1280.180">
    <property type="match status" value="1"/>
</dbReference>
<keyword evidence="3" id="KW-0813">Transport</keyword>
<evidence type="ECO:0000259" key="10">
    <source>
        <dbReference type="Pfam" id="PF00755"/>
    </source>
</evidence>
<dbReference type="Proteomes" id="UP000274131">
    <property type="component" value="Unassembled WGS sequence"/>
</dbReference>
<dbReference type="InterPro" id="IPR039551">
    <property type="entry name" value="Cho/carn_acyl_trans"/>
</dbReference>
<dbReference type="InterPro" id="IPR042572">
    <property type="entry name" value="Carn_acyl_trans_N"/>
</dbReference>
<keyword evidence="12" id="KW-1185">Reference proteome</keyword>
<comment type="pathway">
    <text evidence="1">Lipid metabolism; fatty acid beta-oxidation.</text>
</comment>
<dbReference type="SUPFAM" id="SSF52777">
    <property type="entry name" value="CoA-dependent acyltransferases"/>
    <property type="match status" value="2"/>
</dbReference>
<dbReference type="InterPro" id="IPR023213">
    <property type="entry name" value="CAT-like_dom_sf"/>
</dbReference>
<reference evidence="11 12" key="1">
    <citation type="submission" date="2018-10" db="EMBL/GenBank/DDBJ databases">
        <authorList>
            <consortium name="Pathogen Informatics"/>
        </authorList>
    </citation>
    <scope>NUCLEOTIDE SEQUENCE [LARGE SCALE GENOMIC DNA]</scope>
</reference>
<evidence type="ECO:0000313" key="11">
    <source>
        <dbReference type="EMBL" id="VDD91959.1"/>
    </source>
</evidence>
<dbReference type="Pfam" id="PF00755">
    <property type="entry name" value="Carn_acyltransf"/>
    <property type="match status" value="1"/>
</dbReference>
<dbReference type="STRING" id="51028.A0A3P6HHI7"/>
<keyword evidence="5" id="KW-0276">Fatty acid metabolism</keyword>
<dbReference type="GO" id="GO:0005739">
    <property type="term" value="C:mitochondrion"/>
    <property type="evidence" value="ECO:0007669"/>
    <property type="project" value="TreeGrafter"/>
</dbReference>
<keyword evidence="7" id="KW-0012">Acyltransferase</keyword>
<proteinExistence type="inferred from homology"/>